<name>A0A1G7AAT1_9ACTN</name>
<dbReference type="RefSeq" id="WP_091038940.1">
    <property type="nucleotide sequence ID" value="NZ_FNAD01000013.1"/>
</dbReference>
<dbReference type="OrthoDB" id="9777890at2"/>
<dbReference type="AlphaFoldDB" id="A0A1G7AAT1"/>
<dbReference type="Gene3D" id="3.40.50.300">
    <property type="entry name" value="P-loop containing nucleotide triphosphate hydrolases"/>
    <property type="match status" value="1"/>
</dbReference>
<protein>
    <submittedName>
        <fullName evidence="1">Sulfotransferase family protein</fullName>
    </submittedName>
</protein>
<accession>A0A1G7AAT1</accession>
<keyword evidence="2" id="KW-1185">Reference proteome</keyword>
<dbReference type="Proteomes" id="UP000198949">
    <property type="component" value="Unassembled WGS sequence"/>
</dbReference>
<reference evidence="2" key="1">
    <citation type="submission" date="2016-10" db="EMBL/GenBank/DDBJ databases">
        <authorList>
            <person name="Varghese N."/>
            <person name="Submissions S."/>
        </authorList>
    </citation>
    <scope>NUCLEOTIDE SEQUENCE [LARGE SCALE GENOMIC DNA]</scope>
    <source>
        <strain evidence="2">CGMCC 4.3516</strain>
    </source>
</reference>
<dbReference type="InterPro" id="IPR027417">
    <property type="entry name" value="P-loop_NTPase"/>
</dbReference>
<gene>
    <name evidence="1" type="ORF">SAMN05216270_11335</name>
</gene>
<dbReference type="GO" id="GO:0016740">
    <property type="term" value="F:transferase activity"/>
    <property type="evidence" value="ECO:0007669"/>
    <property type="project" value="UniProtKB-KW"/>
</dbReference>
<dbReference type="InterPro" id="IPR052736">
    <property type="entry name" value="Stf3_sulfotransferase"/>
</dbReference>
<dbReference type="STRING" id="58114.SAMN05216270_11335"/>
<dbReference type="PANTHER" id="PTHR36451:SF1">
    <property type="entry name" value="OMEGA-HYDROXY-BETA-DIHYDROMENAQUINONE-9 SULFOTRANSFERASE STF3"/>
    <property type="match status" value="1"/>
</dbReference>
<dbReference type="PANTHER" id="PTHR36451">
    <property type="entry name" value="PAPS-DEPENDENT SULFOTRANSFERASE STF3"/>
    <property type="match status" value="1"/>
</dbReference>
<dbReference type="Pfam" id="PF13469">
    <property type="entry name" value="Sulfotransfer_3"/>
    <property type="match status" value="1"/>
</dbReference>
<organism evidence="1 2">
    <name type="scientific">Glycomyces harbinensis</name>
    <dbReference type="NCBI Taxonomy" id="58114"/>
    <lineage>
        <taxon>Bacteria</taxon>
        <taxon>Bacillati</taxon>
        <taxon>Actinomycetota</taxon>
        <taxon>Actinomycetes</taxon>
        <taxon>Glycomycetales</taxon>
        <taxon>Glycomycetaceae</taxon>
        <taxon>Glycomyces</taxon>
    </lineage>
</organism>
<keyword evidence="1" id="KW-0808">Transferase</keyword>
<sequence>MGNNRTTSVFKVANAAMAPMLRSRKDPDKAWAKAVQRVEKDTGSAVDEGDREWIEDFRFLINCVADVRDLSAIGWVTTMMDAQARLRNRLRIRTLHREHPEIGAEPIVRPIFVVGLPRTATTLAHQVLARSKQCRGPRLWEMVRTDLQRSAAEEAQLVKKVAKQFSATRFAPDFDHIHPVDATKPEESMFVLPQGMYHLLFHAPMPEYRKWFAARDNTVDYQYLKSALQVLQYGRPRMTDGSPHRWVLKYPLDLGEMSSIQQVFPDATFVWTHRSPVTVMGSLCSLADLAQSLFVTRVDREALGAYAMELMAEIVESGRSFRQRHLSAVVDAPYHLLADDPYAYVPRLYQQLGLEWSVKDEGHLSQALERPIRDRKHEYTLGAYGLDDDMVHRTFSDYERMVSAQNFYSHHR</sequence>
<evidence type="ECO:0000313" key="2">
    <source>
        <dbReference type="Proteomes" id="UP000198949"/>
    </source>
</evidence>
<dbReference type="EMBL" id="FNAD01000013">
    <property type="protein sequence ID" value="SDE11909.1"/>
    <property type="molecule type" value="Genomic_DNA"/>
</dbReference>
<dbReference type="SUPFAM" id="SSF52540">
    <property type="entry name" value="P-loop containing nucleoside triphosphate hydrolases"/>
    <property type="match status" value="1"/>
</dbReference>
<evidence type="ECO:0000313" key="1">
    <source>
        <dbReference type="EMBL" id="SDE11909.1"/>
    </source>
</evidence>
<proteinExistence type="predicted"/>